<dbReference type="GO" id="GO:0097010">
    <property type="term" value="P:eukaryotic translation initiation factor 4F complex assembly"/>
    <property type="evidence" value="ECO:0007669"/>
    <property type="project" value="EnsemblFungi"/>
</dbReference>
<proteinExistence type="predicted"/>
<dbReference type="PANTHER" id="PTHR23236">
    <property type="entry name" value="EUKARYOTIC TRANSLATION INITIATION FACTOR 4B/4H"/>
    <property type="match status" value="1"/>
</dbReference>
<evidence type="ECO:0000313" key="5">
    <source>
        <dbReference type="EMBL" id="ODQ57633.1"/>
    </source>
</evidence>
<dbReference type="PANTHER" id="PTHR23236:SF11">
    <property type="entry name" value="EUKARYOTIC TRANSLATION INITIATION FACTOR 4H"/>
    <property type="match status" value="1"/>
</dbReference>
<dbReference type="GO" id="GO:0005730">
    <property type="term" value="C:nucleolus"/>
    <property type="evidence" value="ECO:0007669"/>
    <property type="project" value="TreeGrafter"/>
</dbReference>
<sequence length="420" mass="46158">MDLASFLSDDTFGGSSWADDDVDFSSISIPVQSHKTDSGIPGPNFNDPAFGGSERRDHVEYPVPDAPPYRARINNLPWDANEEIVTEWLEGVVGQGATSKLVVPRDFNDSSRVKGFAFVNFEERDQLVKALELSGTEMLGRRVYVNVAAPEKEGFGRSRGGFGGDADLDWGAARSGPLPPRDDDFRGERRPRREDPDLDWGSARGSAAPRSDRPERRPRREEPNLDWGAARTGPRGEPKGFEGNEPRGEPRERKPRREEPALDWGSARGAAAPAPRPERRPKKEEPELDWGAARSTSGNTNSSRSSRNNSNSQSQSNKYNKKTAADEVDVWTRGGQPTGGRRQQQQTAAAKEEEASSKPAVVKSAFSVLANEDDEDEEEATEKKEDEPKKEAAVTDLENATSKLNISGGEEGEWEVVGKN</sequence>
<organism evidence="5 6">
    <name type="scientific">Wickerhamomyces anomalus (strain ATCC 58044 / CBS 1984 / NCYC 433 / NRRL Y-366-8)</name>
    <name type="common">Yeast</name>
    <name type="synonym">Hansenula anomala</name>
    <dbReference type="NCBI Taxonomy" id="683960"/>
    <lineage>
        <taxon>Eukaryota</taxon>
        <taxon>Fungi</taxon>
        <taxon>Dikarya</taxon>
        <taxon>Ascomycota</taxon>
        <taxon>Saccharomycotina</taxon>
        <taxon>Saccharomycetes</taxon>
        <taxon>Phaffomycetales</taxon>
        <taxon>Wickerhamomycetaceae</taxon>
        <taxon>Wickerhamomyces</taxon>
    </lineage>
</organism>
<evidence type="ECO:0000256" key="2">
    <source>
        <dbReference type="PROSITE-ProRule" id="PRU00176"/>
    </source>
</evidence>
<dbReference type="STRING" id="683960.A0A1E3NWX7"/>
<dbReference type="EMBL" id="KV454213">
    <property type="protein sequence ID" value="ODQ57633.1"/>
    <property type="molecule type" value="Genomic_DNA"/>
</dbReference>
<dbReference type="OrthoDB" id="48651at2759"/>
<dbReference type="SUPFAM" id="SSF54928">
    <property type="entry name" value="RNA-binding domain, RBD"/>
    <property type="match status" value="1"/>
</dbReference>
<feature type="compositionally biased region" description="Basic and acidic residues" evidence="3">
    <location>
        <begin position="381"/>
        <end position="393"/>
    </location>
</feature>
<feature type="region of interest" description="Disordered" evidence="3">
    <location>
        <begin position="32"/>
        <end position="63"/>
    </location>
</feature>
<dbReference type="PROSITE" id="PS50102">
    <property type="entry name" value="RRM"/>
    <property type="match status" value="1"/>
</dbReference>
<dbReference type="InterPro" id="IPR000504">
    <property type="entry name" value="RRM_dom"/>
</dbReference>
<keyword evidence="1 2" id="KW-0694">RNA-binding</keyword>
<protein>
    <recommendedName>
        <fullName evidence="4">RRM domain-containing protein</fullName>
    </recommendedName>
</protein>
<feature type="compositionally biased region" description="Low complexity" evidence="3">
    <location>
        <begin position="332"/>
        <end position="349"/>
    </location>
</feature>
<reference evidence="5 6" key="1">
    <citation type="journal article" date="2016" name="Proc. Natl. Acad. Sci. U.S.A.">
        <title>Comparative genomics of biotechnologically important yeasts.</title>
        <authorList>
            <person name="Riley R."/>
            <person name="Haridas S."/>
            <person name="Wolfe K.H."/>
            <person name="Lopes M.R."/>
            <person name="Hittinger C.T."/>
            <person name="Goeker M."/>
            <person name="Salamov A.A."/>
            <person name="Wisecaver J.H."/>
            <person name="Long T.M."/>
            <person name="Calvey C.H."/>
            <person name="Aerts A.L."/>
            <person name="Barry K.W."/>
            <person name="Choi C."/>
            <person name="Clum A."/>
            <person name="Coughlan A.Y."/>
            <person name="Deshpande S."/>
            <person name="Douglass A.P."/>
            <person name="Hanson S.J."/>
            <person name="Klenk H.-P."/>
            <person name="LaButti K.M."/>
            <person name="Lapidus A."/>
            <person name="Lindquist E.A."/>
            <person name="Lipzen A.M."/>
            <person name="Meier-Kolthoff J.P."/>
            <person name="Ohm R.A."/>
            <person name="Otillar R.P."/>
            <person name="Pangilinan J.L."/>
            <person name="Peng Y."/>
            <person name="Rokas A."/>
            <person name="Rosa C.A."/>
            <person name="Scheuner C."/>
            <person name="Sibirny A.A."/>
            <person name="Slot J.C."/>
            <person name="Stielow J.B."/>
            <person name="Sun H."/>
            <person name="Kurtzman C.P."/>
            <person name="Blackwell M."/>
            <person name="Grigoriev I.V."/>
            <person name="Jeffries T.W."/>
        </authorList>
    </citation>
    <scope>NUCLEOTIDE SEQUENCE [LARGE SCALE GENOMIC DNA]</scope>
    <source>
        <strain evidence="6">ATCC 58044 / CBS 1984 / NCYC 433 / NRRL Y-366-8</strain>
    </source>
</reference>
<dbReference type="RefSeq" id="XP_019036840.1">
    <property type="nucleotide sequence ID" value="XM_019185942.1"/>
</dbReference>
<dbReference type="Gene3D" id="3.30.70.330">
    <property type="match status" value="1"/>
</dbReference>
<evidence type="ECO:0000313" key="6">
    <source>
        <dbReference type="Proteomes" id="UP000094112"/>
    </source>
</evidence>
<name>A0A1E3NWX7_WICAA</name>
<feature type="region of interest" description="Disordered" evidence="3">
    <location>
        <begin position="153"/>
        <end position="420"/>
    </location>
</feature>
<feature type="compositionally biased region" description="Basic and acidic residues" evidence="3">
    <location>
        <begin position="276"/>
        <end position="285"/>
    </location>
</feature>
<dbReference type="GO" id="GO:0034057">
    <property type="term" value="F:RNA strand-exchange activity"/>
    <property type="evidence" value="ECO:0007669"/>
    <property type="project" value="EnsemblFungi"/>
</dbReference>
<dbReference type="InterPro" id="IPR012677">
    <property type="entry name" value="Nucleotide-bd_a/b_plait_sf"/>
</dbReference>
<feature type="domain" description="RRM" evidence="4">
    <location>
        <begin position="69"/>
        <end position="150"/>
    </location>
</feature>
<dbReference type="Proteomes" id="UP000094112">
    <property type="component" value="Unassembled WGS sequence"/>
</dbReference>
<evidence type="ECO:0000256" key="3">
    <source>
        <dbReference type="SAM" id="MobiDB-lite"/>
    </source>
</evidence>
<dbReference type="GO" id="GO:0001731">
    <property type="term" value="P:formation of translation preinitiation complex"/>
    <property type="evidence" value="ECO:0007669"/>
    <property type="project" value="EnsemblFungi"/>
</dbReference>
<dbReference type="Pfam" id="PF00076">
    <property type="entry name" value="RRM_1"/>
    <property type="match status" value="1"/>
</dbReference>
<gene>
    <name evidence="5" type="ORF">WICANDRAFT_85750</name>
</gene>
<dbReference type="GO" id="GO:0043024">
    <property type="term" value="F:ribosomal small subunit binding"/>
    <property type="evidence" value="ECO:0007669"/>
    <property type="project" value="EnsemblFungi"/>
</dbReference>
<feature type="compositionally biased region" description="Low complexity" evidence="3">
    <location>
        <begin position="295"/>
        <end position="317"/>
    </location>
</feature>
<feature type="compositionally biased region" description="Basic and acidic residues" evidence="3">
    <location>
        <begin position="234"/>
        <end position="260"/>
    </location>
</feature>
<feature type="compositionally biased region" description="Basic and acidic residues" evidence="3">
    <location>
        <begin position="180"/>
        <end position="195"/>
    </location>
</feature>
<accession>A0A1E3NWX7</accession>
<dbReference type="InterPro" id="IPR035979">
    <property type="entry name" value="RBD_domain_sf"/>
</dbReference>
<dbReference type="GO" id="GO:0033592">
    <property type="term" value="F:RNA strand annealing activity"/>
    <property type="evidence" value="ECO:0007669"/>
    <property type="project" value="EnsemblFungi"/>
</dbReference>
<dbReference type="SMART" id="SM00360">
    <property type="entry name" value="RRM"/>
    <property type="match status" value="1"/>
</dbReference>
<feature type="compositionally biased region" description="Basic and acidic residues" evidence="3">
    <location>
        <begin position="210"/>
        <end position="223"/>
    </location>
</feature>
<evidence type="ECO:0000256" key="1">
    <source>
        <dbReference type="ARBA" id="ARBA00022884"/>
    </source>
</evidence>
<feature type="region of interest" description="Disordered" evidence="3">
    <location>
        <begin position="1"/>
        <end position="20"/>
    </location>
</feature>
<feature type="compositionally biased region" description="Acidic residues" evidence="3">
    <location>
        <begin position="371"/>
        <end position="380"/>
    </location>
</feature>
<dbReference type="GeneID" id="30203188"/>
<keyword evidence="6" id="KW-1185">Reference proteome</keyword>
<evidence type="ECO:0000259" key="4">
    <source>
        <dbReference type="PROSITE" id="PS50102"/>
    </source>
</evidence>
<dbReference type="AlphaFoldDB" id="A0A1E3NWX7"/>